<protein>
    <recommendedName>
        <fullName evidence="4">Lipoprotein</fullName>
    </recommendedName>
</protein>
<dbReference type="Proteomes" id="UP001139516">
    <property type="component" value="Unassembled WGS sequence"/>
</dbReference>
<sequence length="284" mass="29575">MRWAAALLPLGLAACASGPPAPVDIPTLAARLPQEAAGMIRGDTTPMETDPPGAALAVAYATANRAAAGQVQIFDDGAAAADPRAPEVAAQLDRTVQEALASAPNRGSQRLSVQEMNLVSAGGQPALRCATLRGNFGRTPIVTTLCVGGFSGHFLRLEVTMPDRGAPPVQPLDFATAIALAAKGTPQAAGQPIVAVTEALPLPAGTPVYEPPEPPAPRYYGAPARYHRSYRGRYVAPRSHYYQAPARRQYHAPVRAQAVPRAGAAPRATARAPARQATPSRRGH</sequence>
<gene>
    <name evidence="2" type="ORF">M0638_03915</name>
</gene>
<evidence type="ECO:0008006" key="4">
    <source>
        <dbReference type="Google" id="ProtNLM"/>
    </source>
</evidence>
<dbReference type="PROSITE" id="PS51257">
    <property type="entry name" value="PROKAR_LIPOPROTEIN"/>
    <property type="match status" value="1"/>
</dbReference>
<name>A0A9X1YBP0_9PROT</name>
<reference evidence="2" key="1">
    <citation type="submission" date="2022-04" db="EMBL/GenBank/DDBJ databases">
        <title>Roseomonas acroporae sp. nov., isolated from coral Acropora digitifera.</title>
        <authorList>
            <person name="Sun H."/>
        </authorList>
    </citation>
    <scope>NUCLEOTIDE SEQUENCE</scope>
    <source>
        <strain evidence="2">NAR14</strain>
    </source>
</reference>
<comment type="caution">
    <text evidence="2">The sequence shown here is derived from an EMBL/GenBank/DDBJ whole genome shotgun (WGS) entry which is preliminary data.</text>
</comment>
<organism evidence="2 3">
    <name type="scientific">Roseomonas acroporae</name>
    <dbReference type="NCBI Taxonomy" id="2937791"/>
    <lineage>
        <taxon>Bacteria</taxon>
        <taxon>Pseudomonadati</taxon>
        <taxon>Pseudomonadota</taxon>
        <taxon>Alphaproteobacteria</taxon>
        <taxon>Acetobacterales</taxon>
        <taxon>Roseomonadaceae</taxon>
        <taxon>Roseomonas</taxon>
    </lineage>
</organism>
<feature type="region of interest" description="Disordered" evidence="1">
    <location>
        <begin position="255"/>
        <end position="284"/>
    </location>
</feature>
<dbReference type="RefSeq" id="WP_248665652.1">
    <property type="nucleotide sequence ID" value="NZ_JALPRX010000013.1"/>
</dbReference>
<evidence type="ECO:0000313" key="3">
    <source>
        <dbReference type="Proteomes" id="UP001139516"/>
    </source>
</evidence>
<evidence type="ECO:0000313" key="2">
    <source>
        <dbReference type="EMBL" id="MCK8783526.1"/>
    </source>
</evidence>
<accession>A0A9X1YBP0</accession>
<dbReference type="EMBL" id="JALPRX010000013">
    <property type="protein sequence ID" value="MCK8783526.1"/>
    <property type="molecule type" value="Genomic_DNA"/>
</dbReference>
<evidence type="ECO:0000256" key="1">
    <source>
        <dbReference type="SAM" id="MobiDB-lite"/>
    </source>
</evidence>
<proteinExistence type="predicted"/>
<dbReference type="AlphaFoldDB" id="A0A9X1YBP0"/>
<keyword evidence="3" id="KW-1185">Reference proteome</keyword>